<accession>A0A3S1C251</accession>
<sequence>MAGAGYMLLLILLTLPCLAELIFWLWTTPIINTCARIKLPSVRHLCLGLLSSALEGVALAVIGAEVAHALPEPVLLTLPFSVVAFDLLKDTVKFVKKLSNNHGGKADHSSPCKSYLSVLTAGLLASYPLLVTPLVGTVLCLWTHFEFSFAQCAVATTSVLLLTTIWDPEVMSLTFLSPGGKARCSRVQMIYAIVKISTITATLFFSLAFKVVLFRNFPYEHLVFAFQESAQFGVFFPLVLCCFGGLFSFLLSVAASKVRLVTPVLQISMFLSPVLAILLSAVLWNDFETGAFWEVTADDFMSWFVVVLSAGVWLVPNFVSAFQRLGNAKISNRKLQDSFYSFYWSPFFLEPRILLNYEKDFIILPENGMLQSQNLRDFKQKSDCKTVFICTTMYKETEAEMSRYLRSIKNTFEHDWDQQGTRVEAHVVFDSSISSNEINLKGRHFLGLLCEMFDLNDTDLLKFSTPYGCQVEVPKLVKSHALIIHFKDATKVKAKKRWSQVMYMHYVIKVRSQRNQGNHNTPGHDGKFQSSQRECDNFAPPNVLPVVDVLYSNGAAKQWKEPNVRFDFRHVNRIEKDPCLIGVLIKLKLSQGRLATQVRLELAPIPNGVKARKTAKVHMLYGTRLIVFMPWV</sequence>
<evidence type="ECO:0000313" key="5">
    <source>
        <dbReference type="EMBL" id="RUS80831.1"/>
    </source>
</evidence>
<feature type="transmembrane region" description="Helical" evidence="4">
    <location>
        <begin position="234"/>
        <end position="255"/>
    </location>
</feature>
<dbReference type="GO" id="GO:0071944">
    <property type="term" value="C:cell periphery"/>
    <property type="evidence" value="ECO:0007669"/>
    <property type="project" value="TreeGrafter"/>
</dbReference>
<dbReference type="InterPro" id="IPR004835">
    <property type="entry name" value="Chitin_synth"/>
</dbReference>
<dbReference type="PANTHER" id="PTHR22914">
    <property type="entry name" value="CHITIN SYNTHASE"/>
    <property type="match status" value="1"/>
</dbReference>
<keyword evidence="6" id="KW-1185">Reference proteome</keyword>
<evidence type="ECO:0000256" key="4">
    <source>
        <dbReference type="SAM" id="Phobius"/>
    </source>
</evidence>
<feature type="transmembrane region" description="Helical" evidence="4">
    <location>
        <begin position="189"/>
        <end position="214"/>
    </location>
</feature>
<organism evidence="5 6">
    <name type="scientific">Elysia chlorotica</name>
    <name type="common">Eastern emerald elysia</name>
    <name type="synonym">Sea slug</name>
    <dbReference type="NCBI Taxonomy" id="188477"/>
    <lineage>
        <taxon>Eukaryota</taxon>
        <taxon>Metazoa</taxon>
        <taxon>Spiralia</taxon>
        <taxon>Lophotrochozoa</taxon>
        <taxon>Mollusca</taxon>
        <taxon>Gastropoda</taxon>
        <taxon>Heterobranchia</taxon>
        <taxon>Euthyneura</taxon>
        <taxon>Panpulmonata</taxon>
        <taxon>Sacoglossa</taxon>
        <taxon>Placobranchoidea</taxon>
        <taxon>Plakobranchidae</taxon>
        <taxon>Elysia</taxon>
    </lineage>
</organism>
<dbReference type="PANTHER" id="PTHR22914:SF41">
    <property type="entry name" value="CHITIN SYNTHASE 7"/>
    <property type="match status" value="1"/>
</dbReference>
<keyword evidence="4" id="KW-1133">Transmembrane helix</keyword>
<keyword evidence="2 4" id="KW-0812">Transmembrane</keyword>
<dbReference type="GO" id="GO:0004100">
    <property type="term" value="F:chitin synthase activity"/>
    <property type="evidence" value="ECO:0007669"/>
    <property type="project" value="InterPro"/>
</dbReference>
<proteinExistence type="predicted"/>
<feature type="transmembrane region" description="Helical" evidence="4">
    <location>
        <begin position="6"/>
        <end position="25"/>
    </location>
</feature>
<evidence type="ECO:0000256" key="1">
    <source>
        <dbReference type="ARBA" id="ARBA00004141"/>
    </source>
</evidence>
<dbReference type="GO" id="GO:0006031">
    <property type="term" value="P:chitin biosynthetic process"/>
    <property type="evidence" value="ECO:0007669"/>
    <property type="project" value="TreeGrafter"/>
</dbReference>
<evidence type="ECO:0000256" key="3">
    <source>
        <dbReference type="ARBA" id="ARBA00023136"/>
    </source>
</evidence>
<feature type="transmembrane region" description="Helical" evidence="4">
    <location>
        <begin position="267"/>
        <end position="285"/>
    </location>
</feature>
<comment type="caution">
    <text evidence="5">The sequence shown here is derived from an EMBL/GenBank/DDBJ whole genome shotgun (WGS) entry which is preliminary data.</text>
</comment>
<evidence type="ECO:0000256" key="2">
    <source>
        <dbReference type="ARBA" id="ARBA00022692"/>
    </source>
</evidence>
<feature type="transmembrane region" description="Helical" evidence="4">
    <location>
        <begin position="115"/>
        <end position="135"/>
    </location>
</feature>
<dbReference type="GO" id="GO:0016020">
    <property type="term" value="C:membrane"/>
    <property type="evidence" value="ECO:0007669"/>
    <property type="project" value="UniProtKB-SubCell"/>
</dbReference>
<dbReference type="OrthoDB" id="6148527at2759"/>
<keyword evidence="3 4" id="KW-0472">Membrane</keyword>
<dbReference type="EMBL" id="RQTK01000371">
    <property type="protein sequence ID" value="RUS80831.1"/>
    <property type="molecule type" value="Genomic_DNA"/>
</dbReference>
<feature type="transmembrane region" description="Helical" evidence="4">
    <location>
        <begin position="147"/>
        <end position="168"/>
    </location>
</feature>
<name>A0A3S1C251_ELYCH</name>
<evidence type="ECO:0000313" key="6">
    <source>
        <dbReference type="Proteomes" id="UP000271974"/>
    </source>
</evidence>
<feature type="transmembrane region" description="Helical" evidence="4">
    <location>
        <begin position="300"/>
        <end position="319"/>
    </location>
</feature>
<reference evidence="5 6" key="1">
    <citation type="submission" date="2019-01" db="EMBL/GenBank/DDBJ databases">
        <title>A draft genome assembly of the solar-powered sea slug Elysia chlorotica.</title>
        <authorList>
            <person name="Cai H."/>
            <person name="Li Q."/>
            <person name="Fang X."/>
            <person name="Li J."/>
            <person name="Curtis N.E."/>
            <person name="Altenburger A."/>
            <person name="Shibata T."/>
            <person name="Feng M."/>
            <person name="Maeda T."/>
            <person name="Schwartz J.A."/>
            <person name="Shigenobu S."/>
            <person name="Lundholm N."/>
            <person name="Nishiyama T."/>
            <person name="Yang H."/>
            <person name="Hasebe M."/>
            <person name="Li S."/>
            <person name="Pierce S.K."/>
            <person name="Wang J."/>
        </authorList>
    </citation>
    <scope>NUCLEOTIDE SEQUENCE [LARGE SCALE GENOMIC DNA]</scope>
    <source>
        <strain evidence="5">EC2010</strain>
        <tissue evidence="5">Whole organism of an adult</tissue>
    </source>
</reference>
<dbReference type="Proteomes" id="UP000271974">
    <property type="component" value="Unassembled WGS sequence"/>
</dbReference>
<dbReference type="AlphaFoldDB" id="A0A3S1C251"/>
<gene>
    <name evidence="5" type="ORF">EGW08_011412</name>
</gene>
<comment type="subcellular location">
    <subcellularLocation>
        <location evidence="1">Membrane</location>
        <topology evidence="1">Multi-pass membrane protein</topology>
    </subcellularLocation>
</comment>
<dbReference type="STRING" id="188477.A0A3S1C251"/>
<protein>
    <submittedName>
        <fullName evidence="5">Uncharacterized protein</fullName>
    </submittedName>
</protein>